<keyword evidence="3" id="KW-0597">Phosphoprotein</keyword>
<dbReference type="InterPro" id="IPR003594">
    <property type="entry name" value="HATPase_dom"/>
</dbReference>
<dbReference type="RefSeq" id="WP_341833859.1">
    <property type="nucleotide sequence ID" value="NZ_CP149822.1"/>
</dbReference>
<dbReference type="CDD" id="cd00082">
    <property type="entry name" value="HisKA"/>
    <property type="match status" value="1"/>
</dbReference>
<accession>A0ABZ2YIP3</accession>
<dbReference type="SMART" id="SM00388">
    <property type="entry name" value="HisKA"/>
    <property type="match status" value="1"/>
</dbReference>
<organism evidence="9 10">
    <name type="scientific">Chitinophaga pollutisoli</name>
    <dbReference type="NCBI Taxonomy" id="3133966"/>
    <lineage>
        <taxon>Bacteria</taxon>
        <taxon>Pseudomonadati</taxon>
        <taxon>Bacteroidota</taxon>
        <taxon>Chitinophagia</taxon>
        <taxon>Chitinophagales</taxon>
        <taxon>Chitinophagaceae</taxon>
        <taxon>Chitinophaga</taxon>
    </lineage>
</organism>
<dbReference type="InterPro" id="IPR005467">
    <property type="entry name" value="His_kinase_dom"/>
</dbReference>
<sequence length="358" mass="40223">MKPNQSIRVSHMLRGIEDPVLIISSDKLIVLNANRKAIDTLTNGKASQLRGLPLQSAYGGERLEAFPKPLPAAFLLPVSQNGNIALINFRVSPLKIEGKKYWLAIGRKVEQAEELQKRLQDLEQEKSLQQMKVQFMSMTSHEFRTPLTAISSAMDLLEARLELDGQLSSFHRLQLRKMADEIFQLNSMLDEVLALSRMAGNNWEPDRKAVAPEQIIEALRYQYFSQRKDERSLLLSVEGEPRPILADRDQLAKVFTNLISNAFKYSTQKNPSVKLSYKKKKLVITFRDHGIGIPESDLPYLFTSFYRGSNVDGIEGTGLGLSIVKTFVESNRGTISVSSGVNEGTTFTLVFEDFADAI</sequence>
<dbReference type="Proteomes" id="UP001485459">
    <property type="component" value="Chromosome"/>
</dbReference>
<dbReference type="GO" id="GO:0016301">
    <property type="term" value="F:kinase activity"/>
    <property type="evidence" value="ECO:0007669"/>
    <property type="project" value="UniProtKB-KW"/>
</dbReference>
<evidence type="ECO:0000256" key="5">
    <source>
        <dbReference type="ARBA" id="ARBA00022777"/>
    </source>
</evidence>
<dbReference type="Pfam" id="PF00512">
    <property type="entry name" value="HisKA"/>
    <property type="match status" value="1"/>
</dbReference>
<keyword evidence="4" id="KW-0808">Transferase</keyword>
<protein>
    <recommendedName>
        <fullName evidence="2">histidine kinase</fullName>
        <ecNumber evidence="2">2.7.13.3</ecNumber>
    </recommendedName>
</protein>
<proteinExistence type="predicted"/>
<evidence type="ECO:0000256" key="2">
    <source>
        <dbReference type="ARBA" id="ARBA00012438"/>
    </source>
</evidence>
<keyword evidence="7" id="KW-0175">Coiled coil</keyword>
<evidence type="ECO:0000256" key="6">
    <source>
        <dbReference type="ARBA" id="ARBA00023012"/>
    </source>
</evidence>
<gene>
    <name evidence="9" type="ORF">WJU16_12615</name>
</gene>
<dbReference type="Gene3D" id="1.10.287.130">
    <property type="match status" value="1"/>
</dbReference>
<comment type="catalytic activity">
    <reaction evidence="1">
        <text>ATP + protein L-histidine = ADP + protein N-phospho-L-histidine.</text>
        <dbReference type="EC" id="2.7.13.3"/>
    </reaction>
</comment>
<evidence type="ECO:0000259" key="8">
    <source>
        <dbReference type="PROSITE" id="PS50109"/>
    </source>
</evidence>
<dbReference type="PROSITE" id="PS50109">
    <property type="entry name" value="HIS_KIN"/>
    <property type="match status" value="1"/>
</dbReference>
<dbReference type="SUPFAM" id="SSF55874">
    <property type="entry name" value="ATPase domain of HSP90 chaperone/DNA topoisomerase II/histidine kinase"/>
    <property type="match status" value="1"/>
</dbReference>
<dbReference type="EMBL" id="CP149822">
    <property type="protein sequence ID" value="WZN38846.1"/>
    <property type="molecule type" value="Genomic_DNA"/>
</dbReference>
<keyword evidence="10" id="KW-1185">Reference proteome</keyword>
<keyword evidence="5 9" id="KW-0418">Kinase</keyword>
<dbReference type="InterPro" id="IPR003661">
    <property type="entry name" value="HisK_dim/P_dom"/>
</dbReference>
<dbReference type="PANTHER" id="PTHR43711">
    <property type="entry name" value="TWO-COMPONENT HISTIDINE KINASE"/>
    <property type="match status" value="1"/>
</dbReference>
<dbReference type="SUPFAM" id="SSF47384">
    <property type="entry name" value="Homodimeric domain of signal transducing histidine kinase"/>
    <property type="match status" value="1"/>
</dbReference>
<evidence type="ECO:0000256" key="7">
    <source>
        <dbReference type="SAM" id="Coils"/>
    </source>
</evidence>
<feature type="domain" description="Histidine kinase" evidence="8">
    <location>
        <begin position="138"/>
        <end position="355"/>
    </location>
</feature>
<dbReference type="Gene3D" id="3.30.565.10">
    <property type="entry name" value="Histidine kinase-like ATPase, C-terminal domain"/>
    <property type="match status" value="1"/>
</dbReference>
<dbReference type="InterPro" id="IPR004358">
    <property type="entry name" value="Sig_transdc_His_kin-like_C"/>
</dbReference>
<evidence type="ECO:0000313" key="9">
    <source>
        <dbReference type="EMBL" id="WZN38846.1"/>
    </source>
</evidence>
<dbReference type="InterPro" id="IPR036097">
    <property type="entry name" value="HisK_dim/P_sf"/>
</dbReference>
<dbReference type="CDD" id="cd00075">
    <property type="entry name" value="HATPase"/>
    <property type="match status" value="1"/>
</dbReference>
<evidence type="ECO:0000256" key="1">
    <source>
        <dbReference type="ARBA" id="ARBA00000085"/>
    </source>
</evidence>
<evidence type="ECO:0000313" key="10">
    <source>
        <dbReference type="Proteomes" id="UP001485459"/>
    </source>
</evidence>
<keyword evidence="6" id="KW-0902">Two-component regulatory system</keyword>
<dbReference type="InterPro" id="IPR036890">
    <property type="entry name" value="HATPase_C_sf"/>
</dbReference>
<dbReference type="PANTHER" id="PTHR43711:SF26">
    <property type="entry name" value="SENSOR HISTIDINE KINASE RCSC"/>
    <property type="match status" value="1"/>
</dbReference>
<dbReference type="PRINTS" id="PR00344">
    <property type="entry name" value="BCTRLSENSOR"/>
</dbReference>
<dbReference type="EC" id="2.7.13.3" evidence="2"/>
<evidence type="ECO:0000256" key="4">
    <source>
        <dbReference type="ARBA" id="ARBA00022679"/>
    </source>
</evidence>
<reference evidence="10" key="1">
    <citation type="submission" date="2024-03" db="EMBL/GenBank/DDBJ databases">
        <title>Chitinophaga horti sp. nov., isolated from garden soil.</title>
        <authorList>
            <person name="Lee D.S."/>
            <person name="Han D.M."/>
            <person name="Baek J.H."/>
            <person name="Choi D.G."/>
            <person name="Jeon J.H."/>
            <person name="Jeon C.O."/>
        </authorList>
    </citation>
    <scope>NUCLEOTIDE SEQUENCE [LARGE SCALE GENOMIC DNA]</scope>
    <source>
        <strain evidence="10">GPA1</strain>
    </source>
</reference>
<evidence type="ECO:0000256" key="3">
    <source>
        <dbReference type="ARBA" id="ARBA00022553"/>
    </source>
</evidence>
<feature type="coiled-coil region" evidence="7">
    <location>
        <begin position="105"/>
        <end position="132"/>
    </location>
</feature>
<name>A0ABZ2YIP3_9BACT</name>
<dbReference type="InterPro" id="IPR050736">
    <property type="entry name" value="Sensor_HK_Regulatory"/>
</dbReference>
<dbReference type="Pfam" id="PF02518">
    <property type="entry name" value="HATPase_c"/>
    <property type="match status" value="1"/>
</dbReference>
<dbReference type="SMART" id="SM00387">
    <property type="entry name" value="HATPase_c"/>
    <property type="match status" value="1"/>
</dbReference>